<protein>
    <submittedName>
        <fullName evidence="1">Uncharacterized protein</fullName>
    </submittedName>
</protein>
<accession>A0A8S5SDB0</accession>
<sequence length="137" mass="15104">MIKIIKDGQKDFIAKCQTCGCEFSYQLGDIGLGSVVCPCCGHYVAHKEFKEPSLATGTHAIPCEFTEQTTADWIAPDVTIASSNTGSRLNLKQFAICAQDELQKIHDLCIDYDGFNTVEGLKSLIDDIRVITEKELK</sequence>
<name>A0A8S5SDB0_9CAUD</name>
<organism evidence="1">
    <name type="scientific">Siphoviridae sp. ctnpt50</name>
    <dbReference type="NCBI Taxonomy" id="2827941"/>
    <lineage>
        <taxon>Viruses</taxon>
        <taxon>Duplodnaviria</taxon>
        <taxon>Heunggongvirae</taxon>
        <taxon>Uroviricota</taxon>
        <taxon>Caudoviricetes</taxon>
    </lineage>
</organism>
<reference evidence="1" key="1">
    <citation type="journal article" date="2021" name="Proc. Natl. Acad. Sci. U.S.A.">
        <title>A Catalog of Tens of Thousands of Viruses from Human Metagenomes Reveals Hidden Associations with Chronic Diseases.</title>
        <authorList>
            <person name="Tisza M.J."/>
            <person name="Buck C.B."/>
        </authorList>
    </citation>
    <scope>NUCLEOTIDE SEQUENCE</scope>
    <source>
        <strain evidence="1">Ctnpt50</strain>
    </source>
</reference>
<evidence type="ECO:0000313" key="1">
    <source>
        <dbReference type="EMBL" id="DAF48950.1"/>
    </source>
</evidence>
<proteinExistence type="predicted"/>
<dbReference type="EMBL" id="BK032577">
    <property type="protein sequence ID" value="DAF48950.1"/>
    <property type="molecule type" value="Genomic_DNA"/>
</dbReference>